<dbReference type="STRING" id="481448.Minf_1543"/>
<sequence>MFKGPGFCVHSPISRIDKEGWRLEKTQRIYQKTCSIAEATLLQLSYTGERYLWEQKSRIELLLRIKV</sequence>
<organism evidence="1 2">
    <name type="scientific">Methylacidiphilum infernorum (isolate V4)</name>
    <name type="common">Methylokorus infernorum (strain V4)</name>
    <dbReference type="NCBI Taxonomy" id="481448"/>
    <lineage>
        <taxon>Bacteria</taxon>
        <taxon>Pseudomonadati</taxon>
        <taxon>Verrucomicrobiota</taxon>
        <taxon>Methylacidiphilae</taxon>
        <taxon>Methylacidiphilales</taxon>
        <taxon>Methylacidiphilaceae</taxon>
        <taxon>Methylacidiphilum (ex Ratnadevi et al. 2023)</taxon>
    </lineage>
</organism>
<name>B3DW94_METI4</name>
<dbReference type="HOGENOM" id="CLU_2807516_0_0_0"/>
<accession>B3DW94</accession>
<evidence type="ECO:0000313" key="2">
    <source>
        <dbReference type="Proteomes" id="UP000009149"/>
    </source>
</evidence>
<proteinExistence type="predicted"/>
<evidence type="ECO:0000313" key="1">
    <source>
        <dbReference type="EMBL" id="ACD83597.1"/>
    </source>
</evidence>
<dbReference type="EMBL" id="CP000975">
    <property type="protein sequence ID" value="ACD83597.1"/>
    <property type="molecule type" value="Genomic_DNA"/>
</dbReference>
<reference evidence="1 2" key="1">
    <citation type="journal article" date="2008" name="Biol. Direct">
        <title>Complete genome sequence of the extremely acidophilic methanotroph isolate V4, Methylacidiphilum infernorum, a representative of the bacterial phylum Verrucomicrobia.</title>
        <authorList>
            <person name="Hou S."/>
            <person name="Makarova K.S."/>
            <person name="Saw J.H."/>
            <person name="Senin P."/>
            <person name="Ly B.V."/>
            <person name="Zhou Z."/>
            <person name="Ren Y."/>
            <person name="Wang J."/>
            <person name="Galperin M.Y."/>
            <person name="Omelchenko M.V."/>
            <person name="Wolf Y.I."/>
            <person name="Yutin N."/>
            <person name="Koonin E.V."/>
            <person name="Stott M.B."/>
            <person name="Mountain B.W."/>
            <person name="Crowe M.A."/>
            <person name="Smirnova A.V."/>
            <person name="Dunfield P.F."/>
            <person name="Feng L."/>
            <person name="Wang L."/>
            <person name="Alam M."/>
        </authorList>
    </citation>
    <scope>NUCLEOTIDE SEQUENCE [LARGE SCALE GENOMIC DNA]</scope>
    <source>
        <strain evidence="2">Isolate V4</strain>
    </source>
</reference>
<gene>
    <name evidence="1" type="ordered locus">Minf_1543</name>
</gene>
<dbReference type="Proteomes" id="UP000009149">
    <property type="component" value="Chromosome"/>
</dbReference>
<protein>
    <submittedName>
        <fullName evidence="1">Uncharacterized protein</fullName>
    </submittedName>
</protein>
<dbReference type="AlphaFoldDB" id="B3DW94"/>
<dbReference type="KEGG" id="min:Minf_1543"/>